<dbReference type="NCBIfam" id="NF041278">
    <property type="entry name" value="CmcJ_NvfI_EfuI"/>
    <property type="match status" value="1"/>
</dbReference>
<dbReference type="PANTHER" id="PTHR48022:SF45">
    <property type="entry name" value="MAJOR FACILITATOR SUPERFAMILY (MFS) PROFILE DOMAIN-CONTAINING PROTEIN-RELATED"/>
    <property type="match status" value="1"/>
</dbReference>
<protein>
    <recommendedName>
        <fullName evidence="9">Major facilitator superfamily (MFS) profile domain-containing protein</fullName>
    </recommendedName>
</protein>
<dbReference type="InterPro" id="IPR005828">
    <property type="entry name" value="MFS_sugar_transport-like"/>
</dbReference>
<dbReference type="PANTHER" id="PTHR48022">
    <property type="entry name" value="PLASTIDIC GLUCOSE TRANSPORTER 4"/>
    <property type="match status" value="1"/>
</dbReference>
<keyword evidence="4 8" id="KW-1133">Transmembrane helix</keyword>
<feature type="domain" description="Major facilitator superfamily (MFS) profile" evidence="9">
    <location>
        <begin position="1"/>
        <end position="267"/>
    </location>
</feature>
<evidence type="ECO:0000256" key="2">
    <source>
        <dbReference type="ARBA" id="ARBA00010992"/>
    </source>
</evidence>
<reference evidence="10 11" key="1">
    <citation type="journal article" date="2023" name="G3 (Bethesda)">
        <title>A chromosome-level genome assembly of Zasmidium syzygii isolated from banana leaves.</title>
        <authorList>
            <person name="van Westerhoven A.C."/>
            <person name="Mehrabi R."/>
            <person name="Talebi R."/>
            <person name="Steentjes M.B.F."/>
            <person name="Corcolon B."/>
            <person name="Chong P.A."/>
            <person name="Kema G.H.J."/>
            <person name="Seidl M.F."/>
        </authorList>
    </citation>
    <scope>NUCLEOTIDE SEQUENCE [LARGE SCALE GENOMIC DNA]</scope>
    <source>
        <strain evidence="10 11">P124</strain>
    </source>
</reference>
<evidence type="ECO:0000256" key="3">
    <source>
        <dbReference type="ARBA" id="ARBA00022692"/>
    </source>
</evidence>
<dbReference type="InterPro" id="IPR044053">
    <property type="entry name" value="AsaB-like"/>
</dbReference>
<evidence type="ECO:0000256" key="5">
    <source>
        <dbReference type="ARBA" id="ARBA00023136"/>
    </source>
</evidence>
<dbReference type="InterPro" id="IPR036259">
    <property type="entry name" value="MFS_trans_sf"/>
</dbReference>
<evidence type="ECO:0000256" key="6">
    <source>
        <dbReference type="ARBA" id="ARBA00023604"/>
    </source>
</evidence>
<dbReference type="Pfam" id="PF00083">
    <property type="entry name" value="Sugar_tr"/>
    <property type="match status" value="1"/>
</dbReference>
<evidence type="ECO:0000256" key="7">
    <source>
        <dbReference type="SAM" id="MobiDB-lite"/>
    </source>
</evidence>
<dbReference type="Proteomes" id="UP001305779">
    <property type="component" value="Unassembled WGS sequence"/>
</dbReference>
<feature type="transmembrane region" description="Helical" evidence="8">
    <location>
        <begin position="69"/>
        <end position="93"/>
    </location>
</feature>
<keyword evidence="11" id="KW-1185">Reference proteome</keyword>
<evidence type="ECO:0000256" key="4">
    <source>
        <dbReference type="ARBA" id="ARBA00022989"/>
    </source>
</evidence>
<keyword evidence="5 8" id="KW-0472">Membrane</keyword>
<dbReference type="Gene3D" id="1.20.1250.20">
    <property type="entry name" value="MFS general substrate transporter like domains"/>
    <property type="match status" value="1"/>
</dbReference>
<proteinExistence type="inferred from homology"/>
<feature type="region of interest" description="Disordered" evidence="7">
    <location>
        <begin position="535"/>
        <end position="557"/>
    </location>
</feature>
<dbReference type="PROSITE" id="PS50850">
    <property type="entry name" value="MFS"/>
    <property type="match status" value="1"/>
</dbReference>
<evidence type="ECO:0000313" key="11">
    <source>
        <dbReference type="Proteomes" id="UP001305779"/>
    </source>
</evidence>
<accession>A0ABR0EDN4</accession>
<evidence type="ECO:0000256" key="1">
    <source>
        <dbReference type="ARBA" id="ARBA00004141"/>
    </source>
</evidence>
<dbReference type="EMBL" id="JAXOVC010000007">
    <property type="protein sequence ID" value="KAK4499607.1"/>
    <property type="molecule type" value="Genomic_DNA"/>
</dbReference>
<name>A0ABR0EDN4_ZASCE</name>
<feature type="transmembrane region" description="Helical" evidence="8">
    <location>
        <begin position="113"/>
        <end position="132"/>
    </location>
</feature>
<gene>
    <name evidence="10" type="ORF">PRZ48_010125</name>
</gene>
<evidence type="ECO:0000259" key="9">
    <source>
        <dbReference type="PROSITE" id="PS50850"/>
    </source>
</evidence>
<sequence>MSTVLLLPESPRWLMLKNRNDEARRVLERLHPGNADAVDKDIEEIELALRMSANHASLKSMFSMGPQRILHRVLLASVVQIMLQFTGVNSIAYYTPTIYENSLKFPAVEASSLAAASQACIILGGIICAFTVDRFGRRTLMIVSATGMSICLACVTGLVSTNNPAALKAAVFFLYMYYIVYTLGFIGIPFLYASEIAPVQLRAAICGLSTAISWLFNFLVVEITPVGFTDISYQTSGRSLEEIDAIFLESKTIFDCVAVAKRMPRTRLAEMPIREDGTGEKGKYTEAAAHAEVAPANERAFYPGTAGYQRRKFDTKPVEIHDLRGREDEFTLEKNGFQVLKGIWSEADVEDKPEHINNVVFPETIQAVKQATGATDVLPFSHLVRRHLASAVKEQAEGLKDSDTVSAPGPTIFAHCDNSVAGAMTVLENNVPTAEQEKRKNSRWAIMNVWRPLVRPVTREPLALLDANTVDEQDLIGVMSIFPQKKGAAFGQAYPGGVGFETSQILANEKHRWYYASKLAPDEALLFKQFDSKTDGRARQTPHSAFQSKDDHGPPRESMEVRCLVFWDGESLN</sequence>
<evidence type="ECO:0000256" key="8">
    <source>
        <dbReference type="SAM" id="Phobius"/>
    </source>
</evidence>
<feature type="transmembrane region" description="Helical" evidence="8">
    <location>
        <begin position="172"/>
        <end position="193"/>
    </location>
</feature>
<comment type="similarity">
    <text evidence="6">Belongs to the asaB hydroxylase/desaturase family.</text>
</comment>
<evidence type="ECO:0000313" key="10">
    <source>
        <dbReference type="EMBL" id="KAK4499607.1"/>
    </source>
</evidence>
<organism evidence="10 11">
    <name type="scientific">Zasmidium cellare</name>
    <name type="common">Wine cellar mold</name>
    <name type="synonym">Racodium cellare</name>
    <dbReference type="NCBI Taxonomy" id="395010"/>
    <lineage>
        <taxon>Eukaryota</taxon>
        <taxon>Fungi</taxon>
        <taxon>Dikarya</taxon>
        <taxon>Ascomycota</taxon>
        <taxon>Pezizomycotina</taxon>
        <taxon>Dothideomycetes</taxon>
        <taxon>Dothideomycetidae</taxon>
        <taxon>Mycosphaerellales</taxon>
        <taxon>Mycosphaerellaceae</taxon>
        <taxon>Zasmidium</taxon>
    </lineage>
</organism>
<dbReference type="InterPro" id="IPR050360">
    <property type="entry name" value="MFS_Sugar_Transporters"/>
</dbReference>
<feature type="transmembrane region" description="Helical" evidence="8">
    <location>
        <begin position="139"/>
        <end position="160"/>
    </location>
</feature>
<feature type="transmembrane region" description="Helical" evidence="8">
    <location>
        <begin position="205"/>
        <end position="228"/>
    </location>
</feature>
<comment type="similarity">
    <text evidence="2">Belongs to the major facilitator superfamily. Sugar transporter (TC 2.A.1.1) family.</text>
</comment>
<keyword evidence="3 8" id="KW-0812">Transmembrane</keyword>
<dbReference type="SUPFAM" id="SSF103473">
    <property type="entry name" value="MFS general substrate transporter"/>
    <property type="match status" value="1"/>
</dbReference>
<comment type="subcellular location">
    <subcellularLocation>
        <location evidence="1">Membrane</location>
        <topology evidence="1">Multi-pass membrane protein</topology>
    </subcellularLocation>
</comment>
<feature type="compositionally biased region" description="Basic and acidic residues" evidence="7">
    <location>
        <begin position="548"/>
        <end position="557"/>
    </location>
</feature>
<dbReference type="InterPro" id="IPR020846">
    <property type="entry name" value="MFS_dom"/>
</dbReference>
<comment type="caution">
    <text evidence="10">The sequence shown here is derived from an EMBL/GenBank/DDBJ whole genome shotgun (WGS) entry which is preliminary data.</text>
</comment>